<name>A0A6P1CSU8_9NOCA</name>
<dbReference type="EMBL" id="JAAGVB010000049">
    <property type="protein sequence ID" value="NEW35628.1"/>
    <property type="molecule type" value="Genomic_DNA"/>
</dbReference>
<keyword evidence="1" id="KW-0812">Transmembrane</keyword>
<proteinExistence type="predicted"/>
<feature type="transmembrane region" description="Helical" evidence="1">
    <location>
        <begin position="52"/>
        <end position="69"/>
    </location>
</feature>
<protein>
    <recommendedName>
        <fullName evidence="4">Glycerophosphoryl diester phosphodiesterase membrane domain-containing protein</fullName>
    </recommendedName>
</protein>
<dbReference type="AlphaFoldDB" id="A0A6P1CSU8"/>
<feature type="transmembrane region" description="Helical" evidence="1">
    <location>
        <begin position="211"/>
        <end position="231"/>
    </location>
</feature>
<accession>A0A6P1CSU8</accession>
<evidence type="ECO:0008006" key="4">
    <source>
        <dbReference type="Google" id="ProtNLM"/>
    </source>
</evidence>
<evidence type="ECO:0000256" key="1">
    <source>
        <dbReference type="SAM" id="Phobius"/>
    </source>
</evidence>
<dbReference type="OMA" id="THRWAVI"/>
<gene>
    <name evidence="2" type="ORF">GV791_24110</name>
</gene>
<organism evidence="2 3">
    <name type="scientific">Nocardia cyriacigeorgica</name>
    <dbReference type="NCBI Taxonomy" id="135487"/>
    <lineage>
        <taxon>Bacteria</taxon>
        <taxon>Bacillati</taxon>
        <taxon>Actinomycetota</taxon>
        <taxon>Actinomycetes</taxon>
        <taxon>Mycobacteriales</taxon>
        <taxon>Nocardiaceae</taxon>
        <taxon>Nocardia</taxon>
    </lineage>
</organism>
<keyword evidence="1" id="KW-1133">Transmembrane helix</keyword>
<feature type="transmembrane region" description="Helical" evidence="1">
    <location>
        <begin position="107"/>
        <end position="140"/>
    </location>
</feature>
<keyword evidence="1" id="KW-0472">Membrane</keyword>
<evidence type="ECO:0000313" key="2">
    <source>
        <dbReference type="EMBL" id="NEW35628.1"/>
    </source>
</evidence>
<feature type="transmembrane region" description="Helical" evidence="1">
    <location>
        <begin position="21"/>
        <end position="46"/>
    </location>
</feature>
<sequence length="270" mass="29142">MTFRELLDTPFALIQSAIRPLAGVGATLLVAAELLVAGVTAGVIRLSDDDDAAVTWTVILTTLVCLWLVRVTMRGITTAIGTAAIAGTPITWQTAVRRFGARLGPQLLFGSLFTLVGLAVLALGTVLIIGLPFALVWLAWLRANRFVAVPVIFAEGASHRVAVARSKLLVYGTQWPTAWLWLCTRALLMLTALPLIAIPWFLSDFSGTHRWAVIVLATAAVLLLVVFGEIVESATRAVVYVDRRCRREGMDIRLPAPAPVPLGEGARWLN</sequence>
<evidence type="ECO:0000313" key="3">
    <source>
        <dbReference type="Proteomes" id="UP000471166"/>
    </source>
</evidence>
<reference evidence="2 3" key="1">
    <citation type="submission" date="2020-01" db="EMBL/GenBank/DDBJ databases">
        <title>Genetics and antimicrobial susceptibilities of Nocardia species isolated from the soil; a comparison with species isolated from humans.</title>
        <authorList>
            <person name="Carrasco G."/>
            <person name="Monzon S."/>
            <person name="Sansegundo M."/>
            <person name="Garcia E."/>
            <person name="Garrido N."/>
            <person name="Medina M.J."/>
            <person name="Villalon P."/>
            <person name="Ramirez-Arocha A.C."/>
            <person name="Jimenez P."/>
            <person name="Cuesta I."/>
            <person name="Valdezate S."/>
        </authorList>
    </citation>
    <scope>NUCLEOTIDE SEQUENCE [LARGE SCALE GENOMIC DNA]</scope>
    <source>
        <strain evidence="2 3">CNM20110626</strain>
    </source>
</reference>
<feature type="transmembrane region" description="Helical" evidence="1">
    <location>
        <begin position="178"/>
        <end position="202"/>
    </location>
</feature>
<dbReference type="Proteomes" id="UP000471166">
    <property type="component" value="Unassembled WGS sequence"/>
</dbReference>
<comment type="caution">
    <text evidence="2">The sequence shown here is derived from an EMBL/GenBank/DDBJ whole genome shotgun (WGS) entry which is preliminary data.</text>
</comment>